<feature type="region of interest" description="Disordered" evidence="1">
    <location>
        <begin position="93"/>
        <end position="128"/>
    </location>
</feature>
<evidence type="ECO:0000256" key="2">
    <source>
        <dbReference type="SAM" id="Phobius"/>
    </source>
</evidence>
<feature type="region of interest" description="Disordered" evidence="1">
    <location>
        <begin position="555"/>
        <end position="599"/>
    </location>
</feature>
<gene>
    <name evidence="3" type="ORF">AGERDE_LOCUS7896</name>
</gene>
<keyword evidence="2" id="KW-1133">Transmembrane helix</keyword>
<dbReference type="EMBL" id="CAJVPL010001540">
    <property type="protein sequence ID" value="CAG8576275.1"/>
    <property type="molecule type" value="Genomic_DNA"/>
</dbReference>
<feature type="compositionally biased region" description="Polar residues" evidence="1">
    <location>
        <begin position="184"/>
        <end position="219"/>
    </location>
</feature>
<feature type="compositionally biased region" description="Low complexity" evidence="1">
    <location>
        <begin position="268"/>
        <end position="306"/>
    </location>
</feature>
<keyword evidence="2" id="KW-0812">Transmembrane</keyword>
<feature type="region of interest" description="Disordered" evidence="1">
    <location>
        <begin position="757"/>
        <end position="791"/>
    </location>
</feature>
<dbReference type="CDD" id="cd00313">
    <property type="entry name" value="ATP-synt_Fo_Vo_Ao_c"/>
    <property type="match status" value="1"/>
</dbReference>
<feature type="compositionally biased region" description="Polar residues" evidence="1">
    <location>
        <begin position="232"/>
        <end position="267"/>
    </location>
</feature>
<reference evidence="3" key="1">
    <citation type="submission" date="2021-06" db="EMBL/GenBank/DDBJ databases">
        <authorList>
            <person name="Kallberg Y."/>
            <person name="Tangrot J."/>
            <person name="Rosling A."/>
        </authorList>
    </citation>
    <scope>NUCLEOTIDE SEQUENCE</scope>
    <source>
        <strain evidence="3">MT106</strain>
    </source>
</reference>
<evidence type="ECO:0000313" key="4">
    <source>
        <dbReference type="Proteomes" id="UP000789831"/>
    </source>
</evidence>
<protein>
    <submittedName>
        <fullName evidence="3">1426_t:CDS:1</fullName>
    </submittedName>
</protein>
<feature type="compositionally biased region" description="Low complexity" evidence="1">
    <location>
        <begin position="220"/>
        <end position="230"/>
    </location>
</feature>
<accession>A0A9N9G303</accession>
<keyword evidence="2" id="KW-0472">Membrane</keyword>
<dbReference type="Proteomes" id="UP000789831">
    <property type="component" value="Unassembled WGS sequence"/>
</dbReference>
<feature type="compositionally biased region" description="Polar residues" evidence="1">
    <location>
        <begin position="307"/>
        <end position="352"/>
    </location>
</feature>
<evidence type="ECO:0000256" key="1">
    <source>
        <dbReference type="SAM" id="MobiDB-lite"/>
    </source>
</evidence>
<feature type="compositionally biased region" description="Polar residues" evidence="1">
    <location>
        <begin position="764"/>
        <end position="779"/>
    </location>
</feature>
<proteinExistence type="predicted"/>
<feature type="region of interest" description="Disordered" evidence="1">
    <location>
        <begin position="143"/>
        <end position="536"/>
    </location>
</feature>
<dbReference type="OrthoDB" id="2443140at2759"/>
<feature type="compositionally biased region" description="Low complexity" evidence="1">
    <location>
        <begin position="353"/>
        <end position="390"/>
    </location>
</feature>
<evidence type="ECO:0000313" key="3">
    <source>
        <dbReference type="EMBL" id="CAG8576275.1"/>
    </source>
</evidence>
<feature type="compositionally biased region" description="Low complexity" evidence="1">
    <location>
        <begin position="569"/>
        <end position="599"/>
    </location>
</feature>
<feature type="transmembrane region" description="Helical" evidence="2">
    <location>
        <begin position="28"/>
        <end position="46"/>
    </location>
</feature>
<keyword evidence="4" id="KW-1185">Reference proteome</keyword>
<feature type="compositionally biased region" description="Low complexity" evidence="1">
    <location>
        <begin position="416"/>
        <end position="536"/>
    </location>
</feature>
<dbReference type="AlphaFoldDB" id="A0A9N9G303"/>
<organism evidence="3 4">
    <name type="scientific">Ambispora gerdemannii</name>
    <dbReference type="NCBI Taxonomy" id="144530"/>
    <lineage>
        <taxon>Eukaryota</taxon>
        <taxon>Fungi</taxon>
        <taxon>Fungi incertae sedis</taxon>
        <taxon>Mucoromycota</taxon>
        <taxon>Glomeromycotina</taxon>
        <taxon>Glomeromycetes</taxon>
        <taxon>Archaeosporales</taxon>
        <taxon>Ambisporaceae</taxon>
        <taxon>Ambispora</taxon>
    </lineage>
</organism>
<name>A0A9N9G303_9GLOM</name>
<sequence>MLLSKTRTQVKTTRGSTQKRRIIPPPRTIWLIMLVIGVCLIVFVELSEGYRHSHNRHNSHYRKHSRHGYNNNKWKKKLVGGEQVLPTKFITKSNKHLSSSEQQPEPSNPTHLNSLNRRAPIPKLPLPPDVNIGTDINIDQLTNPYNSIPSSGGGGTNGQNSQNVPNLYPTITAFSSAPGAGLNPPSQSPINVPASRTAQPSNSAATPDNASTNNNGNQSTPTATATAAPTGDSVSVPATTATGSPVNTPAATATNNDSVSAPNDSVSAPTTTATGSPANTPAATATNNDSVSAPSDSVSAPTTTATGSPVNTPAATATNNDSVSTPSDSVSAPTTTATDSPVNTPAATATNNDSVSAPSDSVSAPTTTATGSPVNAPATTATTPNSDSATGTIASQTGTVDATTGSPTPTLIPAESTVAASSTPASATSSSNDNNSNSASPTATASGSSNTASPTTSVNAAETNTSASSPTSSVPGSSNTASPTTSPSAVETNTSASSPTSSASGSSNTASPTENTNTVETNTSASPSQTTSATTSVASAINTSTATTSLATAPLVSASPTSDNASSATGSSNTRGSSDTTTTTTTSTTSRSTVTIPTVITSGGSTLPVMSAYSIDVPSSISLPPTRTANPIAINTETTLPMVIVPPGAGVAPPGTVIVQIKLNSLIWADVVNSSTLAAQIAVFLPKDIANALSLDPAQIVIINLINVNGNVVVQIAIPSGSVTALNNVLKNPTSSFYTDGTPISKLVDSTYPIIPQNGPPVSSPDNPNASSGLSNNIGSGPGGSQAAEKNPSNKGMVIGLAVGGSTVLYACVTALVIRAYKRSKTRVVERQNDFLYGQAISSPVMQENSMWYR</sequence>
<feature type="transmembrane region" description="Helical" evidence="2">
    <location>
        <begin position="797"/>
        <end position="818"/>
    </location>
</feature>
<feature type="compositionally biased region" description="Polar residues" evidence="1">
    <location>
        <begin position="391"/>
        <end position="409"/>
    </location>
</feature>
<comment type="caution">
    <text evidence="3">The sequence shown here is derived from an EMBL/GenBank/DDBJ whole genome shotgun (WGS) entry which is preliminary data.</text>
</comment>